<dbReference type="EMBL" id="JAHLQJ010000001">
    <property type="protein sequence ID" value="MBU5670368.1"/>
    <property type="molecule type" value="Genomic_DNA"/>
</dbReference>
<evidence type="ECO:0000256" key="1">
    <source>
        <dbReference type="SAM" id="Phobius"/>
    </source>
</evidence>
<organism evidence="2 3">
    <name type="scientific">Paenibacillus brevis</name>
    <dbReference type="NCBI Taxonomy" id="2841508"/>
    <lineage>
        <taxon>Bacteria</taxon>
        <taxon>Bacillati</taxon>
        <taxon>Bacillota</taxon>
        <taxon>Bacilli</taxon>
        <taxon>Bacillales</taxon>
        <taxon>Paenibacillaceae</taxon>
        <taxon>Paenibacillus</taxon>
    </lineage>
</organism>
<gene>
    <name evidence="2" type="ORF">KQJ23_00855</name>
</gene>
<sequence length="452" mass="50901">MNNSNRIRRGMSALLRGWITALTENLFFLPIVLLIYTYTVPDYYSWLAVWLLPVVSLFGAGGHALGLKVRWKQVLAAFLLGLGYAGLVISSGGNPVLHAVVGGILAMQAMTAPSRDNRLKLYWIGITIYFIAGIAFPRFDKLSEYIPIMTVCGILSLAILLFTTNRQFLNYSSLTSSTEKSRIPKGVRRYNTVWIVSIFVVALLLAAGAGRWAGNLLLGVLRSIVQWLLRPSDEPASELEPPPSQGPPAEMVLPEDTGPPGWLSQALDILYNIVAGALFLLVIALIGYGIYKYAGPTLSRLLRTLKKFLLRRGIEPAKQEYEDEEVRLTIRGKAGRNRGQWAGKWTARLFKQGEAWDKLRNNRDRIRYLYRRQRQLDESRGISQQLSLTPIEQEQELQRQVSVTEGKGRRASAAYMSREAMEPLLEAYYRVRYGDQQPGDEEVKLLKDKIQP</sequence>
<feature type="transmembrane region" description="Helical" evidence="1">
    <location>
        <begin position="121"/>
        <end position="139"/>
    </location>
</feature>
<comment type="caution">
    <text evidence="2">The sequence shown here is derived from an EMBL/GenBank/DDBJ whole genome shotgun (WGS) entry which is preliminary data.</text>
</comment>
<dbReference type="Proteomes" id="UP000743001">
    <property type="component" value="Unassembled WGS sequence"/>
</dbReference>
<feature type="transmembrane region" description="Helical" evidence="1">
    <location>
        <begin position="269"/>
        <end position="291"/>
    </location>
</feature>
<keyword evidence="1" id="KW-0812">Transmembrane</keyword>
<reference evidence="2 3" key="1">
    <citation type="submission" date="2021-06" db="EMBL/GenBank/DDBJ databases">
        <authorList>
            <person name="Sun Q."/>
            <person name="Li D."/>
        </authorList>
    </citation>
    <scope>NUCLEOTIDE SEQUENCE [LARGE SCALE GENOMIC DNA]</scope>
    <source>
        <strain evidence="2 3">MSJ-6</strain>
    </source>
</reference>
<keyword evidence="3" id="KW-1185">Reference proteome</keyword>
<keyword evidence="1" id="KW-0472">Membrane</keyword>
<feature type="transmembrane region" description="Helical" evidence="1">
    <location>
        <begin position="44"/>
        <end position="67"/>
    </location>
</feature>
<feature type="transmembrane region" description="Helical" evidence="1">
    <location>
        <begin position="96"/>
        <end position="114"/>
    </location>
</feature>
<feature type="transmembrane region" description="Helical" evidence="1">
    <location>
        <begin position="145"/>
        <end position="163"/>
    </location>
</feature>
<feature type="transmembrane region" description="Helical" evidence="1">
    <location>
        <begin position="74"/>
        <end position="90"/>
    </location>
</feature>
<evidence type="ECO:0008006" key="4">
    <source>
        <dbReference type="Google" id="ProtNLM"/>
    </source>
</evidence>
<feature type="transmembrane region" description="Helical" evidence="1">
    <location>
        <begin position="192"/>
        <end position="213"/>
    </location>
</feature>
<protein>
    <recommendedName>
        <fullName evidence="4">DUF4129 domain-containing protein</fullName>
    </recommendedName>
</protein>
<keyword evidence="1" id="KW-1133">Transmembrane helix</keyword>
<evidence type="ECO:0000313" key="3">
    <source>
        <dbReference type="Proteomes" id="UP000743001"/>
    </source>
</evidence>
<accession>A0ABS6FJZ0</accession>
<proteinExistence type="predicted"/>
<evidence type="ECO:0000313" key="2">
    <source>
        <dbReference type="EMBL" id="MBU5670368.1"/>
    </source>
</evidence>
<name>A0ABS6FJZ0_9BACL</name>
<feature type="transmembrane region" description="Helical" evidence="1">
    <location>
        <begin position="21"/>
        <end position="38"/>
    </location>
</feature>